<evidence type="ECO:0000256" key="9">
    <source>
        <dbReference type="SAM" id="MobiDB-lite"/>
    </source>
</evidence>
<evidence type="ECO:0000256" key="7">
    <source>
        <dbReference type="ARBA" id="ARBA00023157"/>
    </source>
</evidence>
<feature type="transmembrane region" description="Helical" evidence="10">
    <location>
        <begin position="620"/>
        <end position="642"/>
    </location>
</feature>
<keyword evidence="6 10" id="KW-0472">Membrane</keyword>
<feature type="compositionally biased region" description="Polar residues" evidence="9">
    <location>
        <begin position="876"/>
        <end position="887"/>
    </location>
</feature>
<dbReference type="EMBL" id="JARQWQ010000020">
    <property type="protein sequence ID" value="KAK2565200.1"/>
    <property type="molecule type" value="Genomic_DNA"/>
</dbReference>
<reference evidence="15" key="2">
    <citation type="journal article" date="2023" name="Science">
        <title>Genomic signatures of disease resistance in endangered staghorn corals.</title>
        <authorList>
            <person name="Vollmer S.V."/>
            <person name="Selwyn J.D."/>
            <person name="Despard B.A."/>
            <person name="Roesel C.L."/>
        </authorList>
    </citation>
    <scope>NUCLEOTIDE SEQUENCE</scope>
    <source>
        <strain evidence="15">K2</strain>
    </source>
</reference>
<dbReference type="PROSITE" id="PS00650">
    <property type="entry name" value="G_PROTEIN_RECEP_F2_2"/>
    <property type="match status" value="1"/>
</dbReference>
<dbReference type="Pfam" id="PF07691">
    <property type="entry name" value="PA14"/>
    <property type="match status" value="1"/>
</dbReference>
<accession>A0AAD9QQ03</accession>
<dbReference type="InterPro" id="IPR017983">
    <property type="entry name" value="GPCR_2_secretin-like_CS"/>
</dbReference>
<evidence type="ECO:0000256" key="11">
    <source>
        <dbReference type="SAM" id="SignalP"/>
    </source>
</evidence>
<keyword evidence="16" id="KW-1185">Reference proteome</keyword>
<comment type="similarity">
    <text evidence="2">Belongs to the G-protein coupled receptor 2 family. Adhesion G-protein coupled receptor (ADGR) subfamily.</text>
</comment>
<evidence type="ECO:0000256" key="5">
    <source>
        <dbReference type="ARBA" id="ARBA00022989"/>
    </source>
</evidence>
<evidence type="ECO:0000256" key="6">
    <source>
        <dbReference type="ARBA" id="ARBA00023136"/>
    </source>
</evidence>
<dbReference type="PROSITE" id="PS50261">
    <property type="entry name" value="G_PROTEIN_RECEP_F2_4"/>
    <property type="match status" value="1"/>
</dbReference>
<dbReference type="InterPro" id="IPR011658">
    <property type="entry name" value="PA14_dom"/>
</dbReference>
<feature type="region of interest" description="Disordered" evidence="9">
    <location>
        <begin position="850"/>
        <end position="952"/>
    </location>
</feature>
<keyword evidence="4 11" id="KW-0732">Signal</keyword>
<evidence type="ECO:0000313" key="15">
    <source>
        <dbReference type="EMBL" id="KAK2565200.1"/>
    </source>
</evidence>
<dbReference type="GO" id="GO:0004930">
    <property type="term" value="F:G protein-coupled receptor activity"/>
    <property type="evidence" value="ECO:0007669"/>
    <property type="project" value="InterPro"/>
</dbReference>
<name>A0AAD9QQ03_ACRCE</name>
<dbReference type="Pfam" id="PF00002">
    <property type="entry name" value="7tm_2"/>
    <property type="match status" value="1"/>
</dbReference>
<dbReference type="InterPro" id="IPR000832">
    <property type="entry name" value="GPCR_2_secretin-like"/>
</dbReference>
<dbReference type="Gene3D" id="2.60.220.50">
    <property type="match status" value="1"/>
</dbReference>
<evidence type="ECO:0000256" key="10">
    <source>
        <dbReference type="SAM" id="Phobius"/>
    </source>
</evidence>
<feature type="domain" description="PA14" evidence="14">
    <location>
        <begin position="40"/>
        <end position="190"/>
    </location>
</feature>
<keyword evidence="15" id="KW-0675">Receptor</keyword>
<dbReference type="PROSITE" id="PS51820">
    <property type="entry name" value="PA14"/>
    <property type="match status" value="1"/>
</dbReference>
<comment type="subcellular location">
    <subcellularLocation>
        <location evidence="1">Membrane</location>
        <topology evidence="1">Multi-pass membrane protein</topology>
    </subcellularLocation>
</comment>
<evidence type="ECO:0000256" key="1">
    <source>
        <dbReference type="ARBA" id="ARBA00004141"/>
    </source>
</evidence>
<feature type="transmembrane region" description="Helical" evidence="10">
    <location>
        <begin position="654"/>
        <end position="674"/>
    </location>
</feature>
<sequence length="952" mass="106796">MPISCPAVMRILAVLVVFLKSIVTIRCSTVSDYHDKVYRELWTGISGIAVADLVSNDRFPCDPTESKFIDTFCIYHTQNRNHYGQRLRSFFRAPESGNYQFQTSCNYACQLWMSDDEQVSKKRLIVNQKKIAVKFSFDRNSDQTSKTIYLRKGKLYYMELLHKERVSPGFICVGAKFPTLNRERPVSSRHLVMNETELGLIGCQRNGTFFDNVKCATQFCYGPQQKLKTFKSSMDILMKKLALISADRPTSSQRQLTEIGKAGTQAINEVLKDKKKHLWRESNSSLTIQIAEVTELFGKELASRWSNETTDLSSFQSNIVNVISSLFNCNFKDSIVPVARDHQDLDTSLSALPDNIELILLGDFNVNFTGSNLNIDKAMKRKLIQVTLLSSTEYVFSAPKEDENWDEIDDFVNIKMLGAANDSQSKVKAFSVIYRTLHQMLPSTLNKIASDKGNESGGFHLNSRVVGSLVTTRFENKTFDVIVTLQHVKYRSNATLTPVCVWWDFKAGGESSSGMWSRNGCTFDTFSSNETHSICKCNHLTNFAVLMKVTEGEESIAPQHEVALEIITYVGCALSLAGFAKRQRGIFQFEVLTTSPPNYVTRSPGYSDDLAVICKVVAVWLHYFLLVWFAWMLIEGIYLYLMVITVFDNNNEQLRLYGVCAYGIPGVIVLISASSAHEGYGTDSSCWLSVTNGVIYAFVVPALLIILMNTVILGLVIREIIRIQTNGVSNATKFDLIKSGLKSITVLFPLLGITWIFGVLALGNQTIVFQYLFALCNSLQGLFIFIFHCLCNSEIRRAFQRKREIWSNRKTSLIFWPSSLQASSAKSTTPPVVASNSSVLNARLLSVEESNSRVNMGPVEPSQQPRESSIAHEQADTTTNQVTTDEAQTAWLAKDIGPGPPKVKLPPVSTKTSSKKKKRRNSKEQPRKGKANRTIEPVKEETEGEKLQETEG</sequence>
<dbReference type="Pfam" id="PF01825">
    <property type="entry name" value="GPS"/>
    <property type="match status" value="1"/>
</dbReference>
<evidence type="ECO:0000256" key="8">
    <source>
        <dbReference type="ARBA" id="ARBA00023180"/>
    </source>
</evidence>
<dbReference type="SUPFAM" id="SSF56988">
    <property type="entry name" value="Anthrax protective antigen"/>
    <property type="match status" value="1"/>
</dbReference>
<evidence type="ECO:0000259" key="14">
    <source>
        <dbReference type="PROSITE" id="PS51820"/>
    </source>
</evidence>
<reference evidence="15" key="1">
    <citation type="journal article" date="2023" name="G3 (Bethesda)">
        <title>Whole genome assembly and annotation of the endangered Caribbean coral Acropora cervicornis.</title>
        <authorList>
            <person name="Selwyn J.D."/>
            <person name="Vollmer S.V."/>
        </authorList>
    </citation>
    <scope>NUCLEOTIDE SEQUENCE</scope>
    <source>
        <strain evidence="15">K2</strain>
    </source>
</reference>
<protein>
    <submittedName>
        <fullName evidence="15">Adhesion G-protein coupled receptor D1</fullName>
    </submittedName>
</protein>
<dbReference type="PANTHER" id="PTHR12011:SF347">
    <property type="entry name" value="FI21270P1-RELATED"/>
    <property type="match status" value="1"/>
</dbReference>
<dbReference type="PROSITE" id="PS50221">
    <property type="entry name" value="GAIN_B"/>
    <property type="match status" value="1"/>
</dbReference>
<evidence type="ECO:0000259" key="12">
    <source>
        <dbReference type="PROSITE" id="PS50221"/>
    </source>
</evidence>
<dbReference type="Proteomes" id="UP001249851">
    <property type="component" value="Unassembled WGS sequence"/>
</dbReference>
<feature type="domain" description="GAIN-B" evidence="12">
    <location>
        <begin position="385"/>
        <end position="553"/>
    </location>
</feature>
<dbReference type="InterPro" id="IPR057244">
    <property type="entry name" value="GAIN_B"/>
</dbReference>
<feature type="signal peptide" evidence="11">
    <location>
        <begin position="1"/>
        <end position="27"/>
    </location>
</feature>
<evidence type="ECO:0000256" key="2">
    <source>
        <dbReference type="ARBA" id="ARBA00007343"/>
    </source>
</evidence>
<dbReference type="InterPro" id="IPR017981">
    <property type="entry name" value="GPCR_2-like_7TM"/>
</dbReference>
<dbReference type="Gene3D" id="1.20.1070.10">
    <property type="entry name" value="Rhodopsin 7-helix transmembrane proteins"/>
    <property type="match status" value="1"/>
</dbReference>
<dbReference type="InterPro" id="IPR000203">
    <property type="entry name" value="GPS"/>
</dbReference>
<feature type="transmembrane region" description="Helical" evidence="10">
    <location>
        <begin position="743"/>
        <end position="762"/>
    </location>
</feature>
<dbReference type="InterPro" id="IPR046338">
    <property type="entry name" value="GAIN_dom_sf"/>
</dbReference>
<feature type="chain" id="PRO_5042068679" evidence="11">
    <location>
        <begin position="28"/>
        <end position="952"/>
    </location>
</feature>
<keyword evidence="7" id="KW-1015">Disulfide bond</keyword>
<evidence type="ECO:0000256" key="3">
    <source>
        <dbReference type="ARBA" id="ARBA00022692"/>
    </source>
</evidence>
<keyword evidence="3 10" id="KW-0812">Transmembrane</keyword>
<organism evidence="15 16">
    <name type="scientific">Acropora cervicornis</name>
    <name type="common">Staghorn coral</name>
    <dbReference type="NCBI Taxonomy" id="6130"/>
    <lineage>
        <taxon>Eukaryota</taxon>
        <taxon>Metazoa</taxon>
        <taxon>Cnidaria</taxon>
        <taxon>Anthozoa</taxon>
        <taxon>Hexacorallia</taxon>
        <taxon>Scleractinia</taxon>
        <taxon>Astrocoeniina</taxon>
        <taxon>Acroporidae</taxon>
        <taxon>Acropora</taxon>
    </lineage>
</organism>
<feature type="transmembrane region" description="Helical" evidence="10">
    <location>
        <begin position="694"/>
        <end position="717"/>
    </location>
</feature>
<dbReference type="SMART" id="SM00303">
    <property type="entry name" value="GPS"/>
    <property type="match status" value="1"/>
</dbReference>
<dbReference type="AlphaFoldDB" id="A0AAD9QQ03"/>
<dbReference type="Gene3D" id="2.60.120.1560">
    <property type="match status" value="1"/>
</dbReference>
<dbReference type="PANTHER" id="PTHR12011">
    <property type="entry name" value="ADHESION G-PROTEIN COUPLED RECEPTOR"/>
    <property type="match status" value="1"/>
</dbReference>
<dbReference type="GO" id="GO:0007166">
    <property type="term" value="P:cell surface receptor signaling pathway"/>
    <property type="evidence" value="ECO:0007669"/>
    <property type="project" value="InterPro"/>
</dbReference>
<evidence type="ECO:0000259" key="13">
    <source>
        <dbReference type="PROSITE" id="PS50261"/>
    </source>
</evidence>
<dbReference type="PRINTS" id="PR00249">
    <property type="entry name" value="GPCRSECRETIN"/>
</dbReference>
<dbReference type="GO" id="GO:0005886">
    <property type="term" value="C:plasma membrane"/>
    <property type="evidence" value="ECO:0007669"/>
    <property type="project" value="UniProtKB-SubCell"/>
</dbReference>
<evidence type="ECO:0000313" key="16">
    <source>
        <dbReference type="Proteomes" id="UP001249851"/>
    </source>
</evidence>
<dbReference type="FunFam" id="1.20.1070.10:FF:000058">
    <property type="entry name" value="Adhesion G protein-coupled receptor F5"/>
    <property type="match status" value="1"/>
</dbReference>
<keyword evidence="8" id="KW-0325">Glycoprotein</keyword>
<feature type="domain" description="G-protein coupled receptors family 2 profile 2" evidence="13">
    <location>
        <begin position="614"/>
        <end position="792"/>
    </location>
</feature>
<dbReference type="InterPro" id="IPR037524">
    <property type="entry name" value="PA14/GLEYA"/>
</dbReference>
<evidence type="ECO:0000256" key="4">
    <source>
        <dbReference type="ARBA" id="ARBA00022729"/>
    </source>
</evidence>
<gene>
    <name evidence="15" type="ORF">P5673_011129</name>
</gene>
<keyword evidence="5 10" id="KW-1133">Transmembrane helix</keyword>
<feature type="compositionally biased region" description="Basic and acidic residues" evidence="9">
    <location>
        <begin position="936"/>
        <end position="952"/>
    </location>
</feature>
<feature type="transmembrane region" description="Helical" evidence="10">
    <location>
        <begin position="768"/>
        <end position="791"/>
    </location>
</feature>
<proteinExistence type="inferred from homology"/>
<comment type="caution">
    <text evidence="15">The sequence shown here is derived from an EMBL/GenBank/DDBJ whole genome shotgun (WGS) entry which is preliminary data.</text>
</comment>